<feature type="region of interest" description="Disordered" evidence="3">
    <location>
        <begin position="1"/>
        <end position="21"/>
    </location>
</feature>
<dbReference type="EMBL" id="GCHU01012939">
    <property type="protein sequence ID" value="JAG87267.1"/>
    <property type="molecule type" value="Transcribed_RNA"/>
</dbReference>
<protein>
    <submittedName>
        <fullName evidence="6">TSA: Wollemia nobilis Ref_Wollemi_Transcript_13014_2084 transcribed RNA sequence</fullName>
    </submittedName>
    <submittedName>
        <fullName evidence="5">TSA: Wollemia nobilis Ref_Wollemi_Transcript_13015_1959 transcribed RNA sequence</fullName>
    </submittedName>
</protein>
<dbReference type="PANTHER" id="PTHR48024">
    <property type="entry name" value="GEO13361P1-RELATED"/>
    <property type="match status" value="1"/>
</dbReference>
<evidence type="ECO:0000256" key="1">
    <source>
        <dbReference type="ARBA" id="ARBA00022884"/>
    </source>
</evidence>
<dbReference type="AlphaFoldDB" id="A0A0C9S7P6"/>
<evidence type="ECO:0000313" key="5">
    <source>
        <dbReference type="EMBL" id="JAG87267.1"/>
    </source>
</evidence>
<reference evidence="6" key="1">
    <citation type="submission" date="2015-02" db="EMBL/GenBank/DDBJ databases">
        <title>A transcriptome of Wollemia nobilis - a relic of Gondwana.</title>
        <authorList>
            <person name="Chia J.Y."/>
            <person name="Leong Y.S."/>
            <person name="Abdul Karim S."/>
            <person name="Wan Azmi N."/>
            <person name="Hercus R."/>
            <person name="Croft L."/>
        </authorList>
    </citation>
    <scope>NUCLEOTIDE SEQUENCE</scope>
    <source>
        <strain evidence="6">MaeBrown</strain>
        <tissue evidence="6">Leaf</tissue>
    </source>
</reference>
<accession>A0A0C9S7P6</accession>
<dbReference type="InterPro" id="IPR050886">
    <property type="entry name" value="RNA-binding_reg"/>
</dbReference>
<dbReference type="EMBL" id="GCHU01012938">
    <property type="protein sequence ID" value="JAG87268.1"/>
    <property type="molecule type" value="Transcribed_RNA"/>
</dbReference>
<sequence length="446" mass="46013">MESKKRKTEENGAPAEIAVEDARKMMEPFTREQLLEILQEAAAKHMDVLEQVRAIADKDPSQRKLFVRGLGWDTNTESLKSLFSQFGELEEGVVIMDKNTGKSKGYGFVTFKHMDGALNALKEPSKKIDGRMTVSQLASAGSQQTQPATDVSARKIYVGNVPMDMPADRLLSLFSQYGEIEEGPLGFDKQSGRSRGFALFIFKSVEATRRSLEEPTKTIDGHQLFCKLAAEGQKQKPGGINPGGPVAADGSEIGGLNQPGSGMPYNAMGHGFVNPGLGINQGSNPAALPAHQGLGHHGLGGSALSGLAGHPNPGGIPGGSMGHPVNPSSMNPGLSSHGGMHGTSNPVPSSLGMGAYGGHGGGLGPYGATQVGGYGGSQGAGGYGAMGAGSVYGGPPTSGPAQSGGFPDGGHYSLSYQNQHQQSGASPAPRVPGGGMYSGVQPFYPV</sequence>
<feature type="region of interest" description="Disordered" evidence="3">
    <location>
        <begin position="394"/>
        <end position="437"/>
    </location>
</feature>
<keyword evidence="1 2" id="KW-0694">RNA-binding</keyword>
<proteinExistence type="predicted"/>
<dbReference type="GO" id="GO:0003723">
    <property type="term" value="F:RNA binding"/>
    <property type="evidence" value="ECO:0007669"/>
    <property type="project" value="UniProtKB-UniRule"/>
</dbReference>
<dbReference type="SMART" id="SM00360">
    <property type="entry name" value="RRM"/>
    <property type="match status" value="2"/>
</dbReference>
<dbReference type="InterPro" id="IPR035979">
    <property type="entry name" value="RBD_domain_sf"/>
</dbReference>
<evidence type="ECO:0000256" key="3">
    <source>
        <dbReference type="SAM" id="MobiDB-lite"/>
    </source>
</evidence>
<dbReference type="Pfam" id="PF00076">
    <property type="entry name" value="RRM_1"/>
    <property type="match status" value="2"/>
</dbReference>
<feature type="compositionally biased region" description="Basic and acidic residues" evidence="3">
    <location>
        <begin position="1"/>
        <end position="10"/>
    </location>
</feature>
<dbReference type="InterPro" id="IPR012677">
    <property type="entry name" value="Nucleotide-bd_a/b_plait_sf"/>
</dbReference>
<evidence type="ECO:0000313" key="6">
    <source>
        <dbReference type="EMBL" id="JAG87268.1"/>
    </source>
</evidence>
<evidence type="ECO:0000256" key="2">
    <source>
        <dbReference type="PROSITE-ProRule" id="PRU00176"/>
    </source>
</evidence>
<dbReference type="Gene3D" id="3.30.70.330">
    <property type="match status" value="2"/>
</dbReference>
<dbReference type="PANTHER" id="PTHR48024:SF25">
    <property type="entry name" value="UBP1-ASSOCIATED PROTEIN 2C"/>
    <property type="match status" value="1"/>
</dbReference>
<feature type="compositionally biased region" description="Polar residues" evidence="3">
    <location>
        <begin position="414"/>
        <end position="425"/>
    </location>
</feature>
<dbReference type="FunFam" id="3.30.70.330:FF:000529">
    <property type="entry name" value="UBP1-associated protein 2C isoform A"/>
    <property type="match status" value="1"/>
</dbReference>
<dbReference type="InterPro" id="IPR000504">
    <property type="entry name" value="RRM_dom"/>
</dbReference>
<organism evidence="6">
    <name type="scientific">Wollemia nobilis</name>
    <dbReference type="NCBI Taxonomy" id="56998"/>
    <lineage>
        <taxon>Eukaryota</taxon>
        <taxon>Viridiplantae</taxon>
        <taxon>Streptophyta</taxon>
        <taxon>Embryophyta</taxon>
        <taxon>Tracheophyta</taxon>
        <taxon>Spermatophyta</taxon>
        <taxon>Pinopsida</taxon>
        <taxon>Pinidae</taxon>
        <taxon>Conifers II</taxon>
        <taxon>Araucariales</taxon>
        <taxon>Araucariaceae</taxon>
        <taxon>Wollemia</taxon>
    </lineage>
</organism>
<dbReference type="GO" id="GO:0005634">
    <property type="term" value="C:nucleus"/>
    <property type="evidence" value="ECO:0007669"/>
    <property type="project" value="TreeGrafter"/>
</dbReference>
<dbReference type="PROSITE" id="PS50102">
    <property type="entry name" value="RRM"/>
    <property type="match status" value="2"/>
</dbReference>
<feature type="domain" description="RRM" evidence="4">
    <location>
        <begin position="154"/>
        <end position="234"/>
    </location>
</feature>
<name>A0A0C9S7P6_9CONI</name>
<feature type="domain" description="RRM" evidence="4">
    <location>
        <begin position="63"/>
        <end position="140"/>
    </location>
</feature>
<evidence type="ECO:0000259" key="4">
    <source>
        <dbReference type="PROSITE" id="PS50102"/>
    </source>
</evidence>
<dbReference type="SUPFAM" id="SSF54928">
    <property type="entry name" value="RNA-binding domain, RBD"/>
    <property type="match status" value="1"/>
</dbReference>